<evidence type="ECO:0000313" key="2">
    <source>
        <dbReference type="Ensembl" id="ENSLLEP00000034530.1"/>
    </source>
</evidence>
<evidence type="ECO:0000256" key="1">
    <source>
        <dbReference type="SAM" id="MobiDB-lite"/>
    </source>
</evidence>
<organism evidence="2 3">
    <name type="scientific">Leptobrachium leishanense</name>
    <name type="common">Leishan spiny toad</name>
    <dbReference type="NCBI Taxonomy" id="445787"/>
    <lineage>
        <taxon>Eukaryota</taxon>
        <taxon>Metazoa</taxon>
        <taxon>Chordata</taxon>
        <taxon>Craniata</taxon>
        <taxon>Vertebrata</taxon>
        <taxon>Euteleostomi</taxon>
        <taxon>Amphibia</taxon>
        <taxon>Batrachia</taxon>
        <taxon>Anura</taxon>
        <taxon>Pelobatoidea</taxon>
        <taxon>Megophryidae</taxon>
        <taxon>Leptobrachium</taxon>
    </lineage>
</organism>
<protein>
    <recommendedName>
        <fullName evidence="4">Endonuclease/exonuclease/phosphatase domain-containing protein</fullName>
    </recommendedName>
</protein>
<proteinExistence type="predicted"/>
<accession>A0A8C5Q9K7</accession>
<feature type="region of interest" description="Disordered" evidence="1">
    <location>
        <begin position="324"/>
        <end position="345"/>
    </location>
</feature>
<keyword evidence="3" id="KW-1185">Reference proteome</keyword>
<sequence>MYTFANIYAPNKSQHKFLAKFLTTLNDFTEGCLVLGGDINLPLDPLRDTSSGRSAVPIHILRRIGSLLHSNRLVDCWRALHPDDKDYTFFSHPAQTYSRLDYFFLPHYHLQDLHSATIGNLTWSDHAPITMTLTSPLYRTAAPSWRLNDSLLADPTVIQDCTQALEHYFTENTNPDLSPLTIWEAHKCVVRGYNIQKAAEFKRQRSTAIAEALTRIAMLETLHKGSLDPDDLIELTTARRDFTTLLNSSYHGQCQRSKMFFFAHGDKSGRLLARMLQKRRAASYIAKIRDSHKNLHYLPGDIQSTIRSYYESLYNLPGLPPPAGIGQLSDNTPEMSVTTVDRATP</sequence>
<dbReference type="OrthoDB" id="9836372at2759"/>
<evidence type="ECO:0000313" key="3">
    <source>
        <dbReference type="Proteomes" id="UP000694569"/>
    </source>
</evidence>
<evidence type="ECO:0008006" key="4">
    <source>
        <dbReference type="Google" id="ProtNLM"/>
    </source>
</evidence>
<name>A0A8C5Q9K7_9ANUR</name>
<feature type="compositionally biased region" description="Polar residues" evidence="1">
    <location>
        <begin position="328"/>
        <end position="345"/>
    </location>
</feature>
<dbReference type="InterPro" id="IPR036691">
    <property type="entry name" value="Endo/exonu/phosph_ase_sf"/>
</dbReference>
<dbReference type="GeneTree" id="ENSGT00950000183016"/>
<reference evidence="2" key="2">
    <citation type="submission" date="2025-09" db="UniProtKB">
        <authorList>
            <consortium name="Ensembl"/>
        </authorList>
    </citation>
    <scope>IDENTIFICATION</scope>
</reference>
<dbReference type="SUPFAM" id="SSF56219">
    <property type="entry name" value="DNase I-like"/>
    <property type="match status" value="1"/>
</dbReference>
<dbReference type="Ensembl" id="ENSLLET00000035845.1">
    <property type="protein sequence ID" value="ENSLLEP00000034530.1"/>
    <property type="gene ID" value="ENSLLEG00000021839.1"/>
</dbReference>
<dbReference type="Gene3D" id="3.60.10.10">
    <property type="entry name" value="Endonuclease/exonuclease/phosphatase"/>
    <property type="match status" value="1"/>
</dbReference>
<reference evidence="2" key="1">
    <citation type="submission" date="2025-08" db="UniProtKB">
        <authorList>
            <consortium name="Ensembl"/>
        </authorList>
    </citation>
    <scope>IDENTIFICATION</scope>
</reference>
<dbReference type="AlphaFoldDB" id="A0A8C5Q9K7"/>
<dbReference type="Proteomes" id="UP000694569">
    <property type="component" value="Unplaced"/>
</dbReference>